<dbReference type="InterPro" id="IPR036163">
    <property type="entry name" value="HMA_dom_sf"/>
</dbReference>
<sequence length="66" mass="6864">MFVLEVSGIGCGGCVSKITKAIQSLDNQATVSVDRAAGKVNVESNESPERVRSIVEALGFPSKIGI</sequence>
<accession>A0A4P6GB96</accession>
<dbReference type="CDD" id="cd00371">
    <property type="entry name" value="HMA"/>
    <property type="match status" value="1"/>
</dbReference>
<dbReference type="PROSITE" id="PS50846">
    <property type="entry name" value="HMA_2"/>
    <property type="match status" value="1"/>
</dbReference>
<organism evidence="2 3">
    <name type="scientific">Pseudomonas arsenicoxydans</name>
    <dbReference type="NCBI Taxonomy" id="702115"/>
    <lineage>
        <taxon>Bacteria</taxon>
        <taxon>Pseudomonadati</taxon>
        <taxon>Pseudomonadota</taxon>
        <taxon>Gammaproteobacteria</taxon>
        <taxon>Pseudomonadales</taxon>
        <taxon>Pseudomonadaceae</taxon>
        <taxon>Pseudomonas</taxon>
    </lineage>
</organism>
<keyword evidence="3" id="KW-1185">Reference proteome</keyword>
<dbReference type="RefSeq" id="WP_208668840.1">
    <property type="nucleotide sequence ID" value="NZ_CP024767.1"/>
</dbReference>
<dbReference type="SUPFAM" id="SSF55008">
    <property type="entry name" value="HMA, heavy metal-associated domain"/>
    <property type="match status" value="1"/>
</dbReference>
<evidence type="ECO:0000313" key="2">
    <source>
        <dbReference type="EMBL" id="QAY86810.1"/>
    </source>
</evidence>
<dbReference type="InterPro" id="IPR006121">
    <property type="entry name" value="HMA_dom"/>
</dbReference>
<dbReference type="Proteomes" id="UP000291121">
    <property type="component" value="Chromosome"/>
</dbReference>
<protein>
    <submittedName>
        <fullName evidence="2">Heavy metal transporter</fullName>
    </submittedName>
</protein>
<dbReference type="AlphaFoldDB" id="A0A4P6GB96"/>
<dbReference type="Pfam" id="PF00403">
    <property type="entry name" value="HMA"/>
    <property type="match status" value="1"/>
</dbReference>
<reference evidence="2 3" key="1">
    <citation type="submission" date="2017-11" db="EMBL/GenBank/DDBJ databases">
        <title>Genome sequence of Pseudomonas arsenicoxydans ACM1.</title>
        <authorList>
            <person name="Nascimento F.X."/>
        </authorList>
    </citation>
    <scope>NUCLEOTIDE SEQUENCE [LARGE SCALE GENOMIC DNA]</scope>
    <source>
        <strain evidence="2 3">ACM1</strain>
    </source>
</reference>
<proteinExistence type="predicted"/>
<gene>
    <name evidence="2" type="ORF">CUN61_23930</name>
</gene>
<evidence type="ECO:0000313" key="3">
    <source>
        <dbReference type="Proteomes" id="UP000291121"/>
    </source>
</evidence>
<feature type="domain" description="HMA" evidence="1">
    <location>
        <begin position="1"/>
        <end position="63"/>
    </location>
</feature>
<dbReference type="GO" id="GO:0046872">
    <property type="term" value="F:metal ion binding"/>
    <property type="evidence" value="ECO:0007669"/>
    <property type="project" value="InterPro"/>
</dbReference>
<evidence type="ECO:0000259" key="1">
    <source>
        <dbReference type="PROSITE" id="PS50846"/>
    </source>
</evidence>
<dbReference type="EMBL" id="CP024767">
    <property type="protein sequence ID" value="QAY86810.1"/>
    <property type="molecule type" value="Genomic_DNA"/>
</dbReference>
<name>A0A4P6GB96_9PSED</name>
<dbReference type="Gene3D" id="3.30.70.100">
    <property type="match status" value="1"/>
</dbReference>